<sequence length="164" mass="18957">METLGKSFIIVIEPFNFNLKRCRVLYNNFGFVVSSQSQFFRDLMFKLCKKCNNIRANHFGPHILTDIRRNMKILGKKGIKTEVETLKLVSTCFDIAYYTGVTHDLDTHLQSFSTIVGTIFHYFLYVGTKAYNSLGILDEIRKKVEMSKNEVNSGSYFEIISIKN</sequence>
<dbReference type="AlphaFoldDB" id="A0A0F8YQE2"/>
<name>A0A0F8YQE2_9ZZZZ</name>
<gene>
    <name evidence="1" type="ORF">LCGC14_2868450</name>
</gene>
<proteinExistence type="predicted"/>
<dbReference type="EMBL" id="LAZR01055622">
    <property type="protein sequence ID" value="KKK75965.1"/>
    <property type="molecule type" value="Genomic_DNA"/>
</dbReference>
<accession>A0A0F8YQE2</accession>
<protein>
    <submittedName>
        <fullName evidence="1">Uncharacterized protein</fullName>
    </submittedName>
</protein>
<organism evidence="1">
    <name type="scientific">marine sediment metagenome</name>
    <dbReference type="NCBI Taxonomy" id="412755"/>
    <lineage>
        <taxon>unclassified sequences</taxon>
        <taxon>metagenomes</taxon>
        <taxon>ecological metagenomes</taxon>
    </lineage>
</organism>
<comment type="caution">
    <text evidence="1">The sequence shown here is derived from an EMBL/GenBank/DDBJ whole genome shotgun (WGS) entry which is preliminary data.</text>
</comment>
<reference evidence="1" key="1">
    <citation type="journal article" date="2015" name="Nature">
        <title>Complex archaea that bridge the gap between prokaryotes and eukaryotes.</title>
        <authorList>
            <person name="Spang A."/>
            <person name="Saw J.H."/>
            <person name="Jorgensen S.L."/>
            <person name="Zaremba-Niedzwiedzka K."/>
            <person name="Martijn J."/>
            <person name="Lind A.E."/>
            <person name="van Eijk R."/>
            <person name="Schleper C."/>
            <person name="Guy L."/>
            <person name="Ettema T.J."/>
        </authorList>
    </citation>
    <scope>NUCLEOTIDE SEQUENCE</scope>
</reference>
<evidence type="ECO:0000313" key="1">
    <source>
        <dbReference type="EMBL" id="KKK75965.1"/>
    </source>
</evidence>